<evidence type="ECO:0000313" key="6">
    <source>
        <dbReference type="Proteomes" id="UP000292087"/>
    </source>
</evidence>
<evidence type="ECO:0000256" key="1">
    <source>
        <dbReference type="SAM" id="SignalP"/>
    </source>
</evidence>
<accession>A0A4Q8L8D6</accession>
<evidence type="ECO:0000313" key="3">
    <source>
        <dbReference type="EMBL" id="TAA23949.1"/>
    </source>
</evidence>
<dbReference type="AlphaFoldDB" id="A0A4Q8LN38"/>
<accession>A0A4Q8LN38</accession>
<evidence type="ECO:0000313" key="2">
    <source>
        <dbReference type="EMBL" id="MDQ1121166.1"/>
    </source>
</evidence>
<reference evidence="5 6" key="1">
    <citation type="submission" date="2019-02" db="EMBL/GenBank/DDBJ databases">
        <title>WGS of Pseudoxanthomonas species novum from clinical isolates.</title>
        <authorList>
            <person name="Bernier A.-M."/>
            <person name="Bernard K."/>
            <person name="Vachon A."/>
        </authorList>
    </citation>
    <scope>NUCLEOTIDE SEQUENCE [LARGE SCALE GENOMIC DNA]</scope>
    <source>
        <strain evidence="4 6">NML140781</strain>
        <strain evidence="3 5">NML171202</strain>
    </source>
</reference>
<reference evidence="2" key="2">
    <citation type="submission" date="2023-07" db="EMBL/GenBank/DDBJ databases">
        <title>Functional and genomic diversity of the sorghum phyllosphere microbiome.</title>
        <authorList>
            <person name="Shade A."/>
        </authorList>
    </citation>
    <scope>NUCLEOTIDE SEQUENCE</scope>
    <source>
        <strain evidence="2">SORGH_AS_0908</strain>
    </source>
</reference>
<dbReference type="InterPro" id="IPR025294">
    <property type="entry name" value="DUF4156"/>
</dbReference>
<dbReference type="EMBL" id="SHMB01000016">
    <property type="protein sequence ID" value="TAA23949.1"/>
    <property type="molecule type" value="Genomic_DNA"/>
</dbReference>
<dbReference type="Pfam" id="PF13698">
    <property type="entry name" value="DUF4156"/>
    <property type="match status" value="1"/>
</dbReference>
<dbReference type="GeneID" id="93830868"/>
<evidence type="ECO:0000313" key="5">
    <source>
        <dbReference type="Proteomes" id="UP000291286"/>
    </source>
</evidence>
<sequence length="103" mass="11236">MRLLVLSAALLPVLTACTWVELTPQASAIKVLPAGTPSSCQKLGEISVSVKDKVAFYERNELKVRDELETLARNEALTLQADAIQPLTAPTDGEQRFVGLRCR</sequence>
<dbReference type="PROSITE" id="PS51257">
    <property type="entry name" value="PROKAR_LIPOPROTEIN"/>
    <property type="match status" value="1"/>
</dbReference>
<organism evidence="4 6">
    <name type="scientific">Pseudoxanthomonas winnipegensis</name>
    <dbReference type="NCBI Taxonomy" id="2480810"/>
    <lineage>
        <taxon>Bacteria</taxon>
        <taxon>Pseudomonadati</taxon>
        <taxon>Pseudomonadota</taxon>
        <taxon>Gammaproteobacteria</taxon>
        <taxon>Lysobacterales</taxon>
        <taxon>Lysobacteraceae</taxon>
        <taxon>Pseudoxanthomonas</taxon>
    </lineage>
</organism>
<gene>
    <name evidence="4" type="ORF">EA656_16615</name>
    <name evidence="3" type="ORF">EA661_19810</name>
    <name evidence="2" type="ORF">QE383_003474</name>
</gene>
<dbReference type="EMBL" id="JAUTBB010000001">
    <property type="protein sequence ID" value="MDQ1121166.1"/>
    <property type="molecule type" value="Genomic_DNA"/>
</dbReference>
<dbReference type="RefSeq" id="WP_130521836.1">
    <property type="nucleotide sequence ID" value="NZ_CAWZZE010000035.1"/>
</dbReference>
<dbReference type="Proteomes" id="UP000292087">
    <property type="component" value="Unassembled WGS sequence"/>
</dbReference>
<name>A0A4Q8LN38_9GAMM</name>
<accession>A0A4Q9TG55</accession>
<dbReference type="EMBL" id="SHMF01000005">
    <property type="protein sequence ID" value="TAA32242.1"/>
    <property type="molecule type" value="Genomic_DNA"/>
</dbReference>
<keyword evidence="1" id="KW-0732">Signal</keyword>
<evidence type="ECO:0000313" key="4">
    <source>
        <dbReference type="EMBL" id="TAA32242.1"/>
    </source>
</evidence>
<comment type="caution">
    <text evidence="4">The sequence shown here is derived from an EMBL/GenBank/DDBJ whole genome shotgun (WGS) entry which is preliminary data.</text>
</comment>
<dbReference type="Proteomes" id="UP000291286">
    <property type="component" value="Unassembled WGS sequence"/>
</dbReference>
<feature type="chain" id="PRO_5042718349" evidence="1">
    <location>
        <begin position="19"/>
        <end position="103"/>
    </location>
</feature>
<dbReference type="Proteomes" id="UP001234354">
    <property type="component" value="Unassembled WGS sequence"/>
</dbReference>
<proteinExistence type="predicted"/>
<feature type="signal peptide" evidence="1">
    <location>
        <begin position="1"/>
        <end position="18"/>
    </location>
</feature>
<protein>
    <submittedName>
        <fullName evidence="4">DUF4156 domain-containing protein</fullName>
    </submittedName>
</protein>